<name>A0A4Q2UC61_9BACT</name>
<gene>
    <name evidence="2" type="ORF">EQG79_30190</name>
</gene>
<sequence>MKRRVFLESILTKGGLTAAEITDTLGDLEGDLADDRAEAAQAALLTEDEAAASEKISSKIKTSARAEVLTSIDAIVKTYENKLTAAQKTELAKLGTDAHKRSQFVLKCLDEKGTQSGDEARNALQSELDELKEDLANKYVPKSDYEQITGQVSTAHRRATEAEIVAAARTNPHLRDVSKDRHFRTNLIQDANTLLTETGLRISERATVKGRIDYATGKILKADDTNTPVQINGRDATIHDLVEQTIKTESFDWAKKSDGSPNGSTIIPADQKNTQLSKAQAANLADD</sequence>
<feature type="compositionally biased region" description="Polar residues" evidence="1">
    <location>
        <begin position="259"/>
        <end position="280"/>
    </location>
</feature>
<accession>A0A4Q2UC61</accession>
<dbReference type="Proteomes" id="UP000290407">
    <property type="component" value="Unassembled WGS sequence"/>
</dbReference>
<reference evidence="2 3" key="1">
    <citation type="submission" date="2019-01" db="EMBL/GenBank/DDBJ databases">
        <title>Spirosoma flava sp. nov., a propanil-degrading bacterium isolated from herbicide-contaminated soil.</title>
        <authorList>
            <person name="Zhang L."/>
            <person name="Jiang J.-D."/>
        </authorList>
    </citation>
    <scope>NUCLEOTIDE SEQUENCE [LARGE SCALE GENOMIC DNA]</scope>
    <source>
        <strain evidence="2 3">TY50</strain>
    </source>
</reference>
<evidence type="ECO:0000313" key="2">
    <source>
        <dbReference type="EMBL" id="RYC66346.1"/>
    </source>
</evidence>
<evidence type="ECO:0000256" key="1">
    <source>
        <dbReference type="SAM" id="MobiDB-lite"/>
    </source>
</evidence>
<dbReference type="RefSeq" id="WP_129606895.1">
    <property type="nucleotide sequence ID" value="NZ_SBLB01000016.1"/>
</dbReference>
<proteinExistence type="predicted"/>
<protein>
    <submittedName>
        <fullName evidence="2">Uncharacterized protein</fullName>
    </submittedName>
</protein>
<dbReference type="AlphaFoldDB" id="A0A4Q2UC61"/>
<organism evidence="2 3">
    <name type="scientific">Spirosoma sordidisoli</name>
    <dbReference type="NCBI Taxonomy" id="2502893"/>
    <lineage>
        <taxon>Bacteria</taxon>
        <taxon>Pseudomonadati</taxon>
        <taxon>Bacteroidota</taxon>
        <taxon>Cytophagia</taxon>
        <taxon>Cytophagales</taxon>
        <taxon>Cytophagaceae</taxon>
        <taxon>Spirosoma</taxon>
    </lineage>
</organism>
<comment type="caution">
    <text evidence="2">The sequence shown here is derived from an EMBL/GenBank/DDBJ whole genome shotgun (WGS) entry which is preliminary data.</text>
</comment>
<dbReference type="EMBL" id="SBLB01000016">
    <property type="protein sequence ID" value="RYC66346.1"/>
    <property type="molecule type" value="Genomic_DNA"/>
</dbReference>
<feature type="region of interest" description="Disordered" evidence="1">
    <location>
        <begin position="253"/>
        <end position="287"/>
    </location>
</feature>
<evidence type="ECO:0000313" key="3">
    <source>
        <dbReference type="Proteomes" id="UP000290407"/>
    </source>
</evidence>
<keyword evidence="3" id="KW-1185">Reference proteome</keyword>